<dbReference type="AlphaFoldDB" id="Q4RCQ2"/>
<dbReference type="KEGG" id="tng:GSTEN00038586G001"/>
<gene>
    <name evidence="1" type="ORF">GSTENG00038586001</name>
</gene>
<comment type="caution">
    <text evidence="1">The sequence shown here is derived from an EMBL/GenBank/DDBJ whole genome shotgun (WGS) entry which is preliminary data.</text>
</comment>
<reference evidence="1" key="2">
    <citation type="submission" date="2004-02" db="EMBL/GenBank/DDBJ databases">
        <authorList>
            <consortium name="Genoscope"/>
            <consortium name="Whitehead Institute Centre for Genome Research"/>
        </authorList>
    </citation>
    <scope>NUCLEOTIDE SEQUENCE</scope>
</reference>
<protein>
    <submittedName>
        <fullName evidence="1">(spotted green pufferfish) hypothetical protein</fullName>
    </submittedName>
</protein>
<organism evidence="1">
    <name type="scientific">Tetraodon nigroviridis</name>
    <name type="common">Spotted green pufferfish</name>
    <name type="synonym">Chelonodon nigroviridis</name>
    <dbReference type="NCBI Taxonomy" id="99883"/>
    <lineage>
        <taxon>Eukaryota</taxon>
        <taxon>Metazoa</taxon>
        <taxon>Chordata</taxon>
        <taxon>Craniata</taxon>
        <taxon>Vertebrata</taxon>
        <taxon>Euteleostomi</taxon>
        <taxon>Actinopterygii</taxon>
        <taxon>Neopterygii</taxon>
        <taxon>Teleostei</taxon>
        <taxon>Neoteleostei</taxon>
        <taxon>Acanthomorphata</taxon>
        <taxon>Eupercaria</taxon>
        <taxon>Tetraodontiformes</taxon>
        <taxon>Tetradontoidea</taxon>
        <taxon>Tetraodontidae</taxon>
        <taxon>Tetraodon</taxon>
    </lineage>
</organism>
<proteinExistence type="predicted"/>
<sequence length="34" mass="3855">SLWSLSRWVRCAQVTRHLTLRGFLNGAVMLSPVV</sequence>
<name>Q4RCQ2_TETNG</name>
<dbReference type="EMBL" id="CAAE01018307">
    <property type="protein sequence ID" value="CAG13831.1"/>
    <property type="molecule type" value="Genomic_DNA"/>
</dbReference>
<evidence type="ECO:0000313" key="1">
    <source>
        <dbReference type="EMBL" id="CAG13831.1"/>
    </source>
</evidence>
<feature type="non-terminal residue" evidence="1">
    <location>
        <position position="1"/>
    </location>
</feature>
<accession>Q4RCQ2</accession>
<reference evidence="1" key="1">
    <citation type="journal article" date="2004" name="Nature">
        <title>Genome duplication in the teleost fish Tetraodon nigroviridis reveals the early vertebrate proto-karyotype.</title>
        <authorList>
            <person name="Jaillon O."/>
            <person name="Aury J.-M."/>
            <person name="Brunet F."/>
            <person name="Petit J.-L."/>
            <person name="Stange-Thomann N."/>
            <person name="Mauceli E."/>
            <person name="Bouneau L."/>
            <person name="Fischer C."/>
            <person name="Ozouf-Costaz C."/>
            <person name="Bernot A."/>
            <person name="Nicaud S."/>
            <person name="Jaffe D."/>
            <person name="Fisher S."/>
            <person name="Lutfalla G."/>
            <person name="Dossat C."/>
            <person name="Segurens B."/>
            <person name="Dasilva C."/>
            <person name="Salanoubat M."/>
            <person name="Levy M."/>
            <person name="Boudet N."/>
            <person name="Castellano S."/>
            <person name="Anthouard V."/>
            <person name="Jubin C."/>
            <person name="Castelli V."/>
            <person name="Katinka M."/>
            <person name="Vacherie B."/>
            <person name="Biemont C."/>
            <person name="Skalli Z."/>
            <person name="Cattolico L."/>
            <person name="Poulain J."/>
            <person name="De Berardinis V."/>
            <person name="Cruaud C."/>
            <person name="Duprat S."/>
            <person name="Brottier P."/>
            <person name="Coutanceau J.-P."/>
            <person name="Gouzy J."/>
            <person name="Parra G."/>
            <person name="Lardier G."/>
            <person name="Chapple C."/>
            <person name="McKernan K.J."/>
            <person name="McEwan P."/>
            <person name="Bosak S."/>
            <person name="Kellis M."/>
            <person name="Volff J.-N."/>
            <person name="Guigo R."/>
            <person name="Zody M.C."/>
            <person name="Mesirov J."/>
            <person name="Lindblad-Toh K."/>
            <person name="Birren B."/>
            <person name="Nusbaum C."/>
            <person name="Kahn D."/>
            <person name="Robinson-Rechavi M."/>
            <person name="Laudet V."/>
            <person name="Schachter V."/>
            <person name="Quetier F."/>
            <person name="Saurin W."/>
            <person name="Scarpelli C."/>
            <person name="Wincker P."/>
            <person name="Lander E.S."/>
            <person name="Weissenbach J."/>
            <person name="Roest Crollius H."/>
        </authorList>
    </citation>
    <scope>NUCLEOTIDE SEQUENCE [LARGE SCALE GENOMIC DNA]</scope>
</reference>